<evidence type="ECO:0000313" key="1">
    <source>
        <dbReference type="EMBL" id="KAE9396779.1"/>
    </source>
</evidence>
<name>A0A6A4HEE5_9AGAR</name>
<organism evidence="1 2">
    <name type="scientific">Gymnopus androsaceus JB14</name>
    <dbReference type="NCBI Taxonomy" id="1447944"/>
    <lineage>
        <taxon>Eukaryota</taxon>
        <taxon>Fungi</taxon>
        <taxon>Dikarya</taxon>
        <taxon>Basidiomycota</taxon>
        <taxon>Agaricomycotina</taxon>
        <taxon>Agaricomycetes</taxon>
        <taxon>Agaricomycetidae</taxon>
        <taxon>Agaricales</taxon>
        <taxon>Marasmiineae</taxon>
        <taxon>Omphalotaceae</taxon>
        <taxon>Gymnopus</taxon>
    </lineage>
</organism>
<dbReference type="EMBL" id="ML769508">
    <property type="protein sequence ID" value="KAE9396779.1"/>
    <property type="molecule type" value="Genomic_DNA"/>
</dbReference>
<dbReference type="Proteomes" id="UP000799118">
    <property type="component" value="Unassembled WGS sequence"/>
</dbReference>
<sequence>MVAILVLKTHLILYQPRRGDWYEADKLQVEMSYSLLTRLPDHPRWDLTQVRNIVHSPWPAHLPILPLNTDPLQFNYNLGNKYPDNLTMIPVDYAECHQAMGLHCIWILSGMSYTQDDMMFYAKFRWINHILDAVPSDETLQVVLDNVAFLNQEDARRALEWAEGAEPQDLAQQLIRRIRRHLKPLPVDVNQSSGNKVKHRWMEKFHLKKLYYT</sequence>
<proteinExistence type="predicted"/>
<protein>
    <submittedName>
        <fullName evidence="1">Uncharacterized protein</fullName>
    </submittedName>
</protein>
<keyword evidence="2" id="KW-1185">Reference proteome</keyword>
<accession>A0A6A4HEE5</accession>
<evidence type="ECO:0000313" key="2">
    <source>
        <dbReference type="Proteomes" id="UP000799118"/>
    </source>
</evidence>
<dbReference type="AlphaFoldDB" id="A0A6A4HEE5"/>
<reference evidence="1" key="1">
    <citation type="journal article" date="2019" name="Environ. Microbiol.">
        <title>Fungal ecological strategies reflected in gene transcription - a case study of two litter decomposers.</title>
        <authorList>
            <person name="Barbi F."/>
            <person name="Kohler A."/>
            <person name="Barry K."/>
            <person name="Baskaran P."/>
            <person name="Daum C."/>
            <person name="Fauchery L."/>
            <person name="Ihrmark K."/>
            <person name="Kuo A."/>
            <person name="LaButti K."/>
            <person name="Lipzen A."/>
            <person name="Morin E."/>
            <person name="Grigoriev I.V."/>
            <person name="Henrissat B."/>
            <person name="Lindahl B."/>
            <person name="Martin F."/>
        </authorList>
    </citation>
    <scope>NUCLEOTIDE SEQUENCE</scope>
    <source>
        <strain evidence="1">JB14</strain>
    </source>
</reference>
<gene>
    <name evidence="1" type="ORF">BT96DRAFT_860722</name>
</gene>